<comment type="caution">
    <text evidence="2">The sequence shown here is derived from an EMBL/GenBank/DDBJ whole genome shotgun (WGS) entry which is preliminary data.</text>
</comment>
<accession>A0A0B3VQ41</accession>
<gene>
    <name evidence="2" type="ORF">FWI86_07230</name>
    <name evidence="1" type="ORF">FWJ04_08315</name>
</gene>
<dbReference type="KEGG" id="ftc:DA46_1672"/>
<name>A0A0B3VQ41_FRATU</name>
<proteinExistence type="predicted"/>
<reference evidence="2" key="2">
    <citation type="submission" date="2020-02" db="EMBL/GenBank/DDBJ databases">
        <title>Using affinity propagation clustering for identifying bacterial clades and subclades with whole-genome sequences of Francisella tularensis.</title>
        <authorList>
            <person name="Homeier-Bachmann T."/>
            <person name="Abdel-Glil M.Y."/>
            <person name="Hackbart A."/>
            <person name="Hotzel H."/>
            <person name="Tomaso H."/>
        </authorList>
    </citation>
    <scope>NUCLEOTIDE SEQUENCE</scope>
    <source>
        <strain evidence="2">15T0085</strain>
        <strain evidence="1">17T1429</strain>
    </source>
</reference>
<dbReference type="RefSeq" id="WP_003021218.1">
    <property type="nucleotide sequence ID" value="NZ_CP009693.1"/>
</dbReference>
<sequence length="140" mass="16667">MKFYKNLIFISLFIYALNVFAKPIIYYCPSPEDFINLNNKLIAKTKYHQFEYSWLVQDITPSQFLEYPLTFKGANLVNCKDSLCDLECYYYSNIEGHLITSTMHSNQNVSIYKYPNHYLQNFSCQYTEHVDCPFVVNVYR</sequence>
<dbReference type="EMBL" id="JAAGKH010000081">
    <property type="protein sequence ID" value="NDR89576.1"/>
    <property type="molecule type" value="Genomic_DNA"/>
</dbReference>
<dbReference type="OMA" id="YLITSTM"/>
<reference evidence="2" key="1">
    <citation type="submission" date="2019-08" db="EMBL/GenBank/DDBJ databases">
        <authorList>
            <person name="Busch A."/>
        </authorList>
    </citation>
    <scope>NUCLEOTIDE SEQUENCE</scope>
    <source>
        <strain evidence="2">15T0085</strain>
        <strain evidence="1">17T1429</strain>
    </source>
</reference>
<protein>
    <submittedName>
        <fullName evidence="2">Uncharacterized protein</fullName>
    </submittedName>
</protein>
<evidence type="ECO:0000313" key="1">
    <source>
        <dbReference type="EMBL" id="NDR89576.1"/>
    </source>
</evidence>
<dbReference type="KEGG" id="ftz:CH68_1203"/>
<dbReference type="KEGG" id="ftv:CH67_1472"/>
<organism evidence="2">
    <name type="scientific">Francisella tularensis subsp. holarctica</name>
    <dbReference type="NCBI Taxonomy" id="119857"/>
    <lineage>
        <taxon>Bacteria</taxon>
        <taxon>Pseudomonadati</taxon>
        <taxon>Pseudomonadota</taxon>
        <taxon>Gammaproteobacteria</taxon>
        <taxon>Thiotrichales</taxon>
        <taxon>Francisellaceae</taxon>
        <taxon>Francisella</taxon>
    </lineage>
</organism>
<evidence type="ECO:0000313" key="2">
    <source>
        <dbReference type="EMBL" id="NDS68799.1"/>
    </source>
</evidence>
<dbReference type="EMBL" id="JAAGJP010000050">
    <property type="protein sequence ID" value="NDS68799.1"/>
    <property type="molecule type" value="Genomic_DNA"/>
</dbReference>
<dbReference type="HOGENOM" id="CLU_1832242_0_0_6"/>
<dbReference type="AlphaFoldDB" id="A0A0B3VQ41"/>